<keyword evidence="6" id="KW-1185">Reference proteome</keyword>
<dbReference type="Gene3D" id="1.10.10.10">
    <property type="entry name" value="Winged helix-like DNA-binding domain superfamily/Winged helix DNA-binding domain"/>
    <property type="match status" value="1"/>
</dbReference>
<dbReference type="InterPro" id="IPR019888">
    <property type="entry name" value="Tscrpt_reg_AsnC-like"/>
</dbReference>
<dbReference type="InterPro" id="IPR019887">
    <property type="entry name" value="Tscrpt_reg_AsnC/Lrp_C"/>
</dbReference>
<reference evidence="5 6" key="1">
    <citation type="submission" date="2016-10" db="EMBL/GenBank/DDBJ databases">
        <authorList>
            <person name="Varghese N."/>
            <person name="Submissions S."/>
        </authorList>
    </citation>
    <scope>NUCLEOTIDE SEQUENCE [LARGE SCALE GENOMIC DNA]</scope>
    <source>
        <strain evidence="5 6">DSM 2373</strain>
    </source>
</reference>
<dbReference type="Gene3D" id="3.30.70.920">
    <property type="match status" value="1"/>
</dbReference>
<evidence type="ECO:0000256" key="3">
    <source>
        <dbReference type="ARBA" id="ARBA00023163"/>
    </source>
</evidence>
<dbReference type="EMBL" id="FNFT01000005">
    <property type="protein sequence ID" value="SDK21028.1"/>
    <property type="molecule type" value="Genomic_DNA"/>
</dbReference>
<dbReference type="OrthoDB" id="131500at2157"/>
<dbReference type="AlphaFoldDB" id="A0A1G9A0Y9"/>
<evidence type="ECO:0000256" key="2">
    <source>
        <dbReference type="ARBA" id="ARBA00023125"/>
    </source>
</evidence>
<protein>
    <submittedName>
        <fullName evidence="5">DNA-binding transcriptional regulator, Lrp family</fullName>
    </submittedName>
</protein>
<dbReference type="RefSeq" id="WP_066957951.1">
    <property type="nucleotide sequence ID" value="NZ_BCNX01000008.1"/>
</dbReference>
<dbReference type="SMART" id="SM00344">
    <property type="entry name" value="HTH_ASNC"/>
    <property type="match status" value="1"/>
</dbReference>
<keyword evidence="1" id="KW-0805">Transcription regulation</keyword>
<dbReference type="PRINTS" id="PR00033">
    <property type="entry name" value="HTHASNC"/>
</dbReference>
<dbReference type="Pfam" id="PF01037">
    <property type="entry name" value="AsnC_trans_reg"/>
    <property type="match status" value="1"/>
</dbReference>
<proteinExistence type="predicted"/>
<keyword evidence="2 5" id="KW-0238">DNA-binding</keyword>
<dbReference type="Proteomes" id="UP000326500">
    <property type="component" value="Unassembled WGS sequence"/>
</dbReference>
<evidence type="ECO:0000313" key="5">
    <source>
        <dbReference type="EMBL" id="SDK21028.1"/>
    </source>
</evidence>
<gene>
    <name evidence="5" type="ORF">SAMN04488571_105120</name>
</gene>
<dbReference type="GO" id="GO:0043565">
    <property type="term" value="F:sequence-specific DNA binding"/>
    <property type="evidence" value="ECO:0007669"/>
    <property type="project" value="InterPro"/>
</dbReference>
<name>A0A1G9A0Y9_9EURY</name>
<dbReference type="PANTHER" id="PTHR30154">
    <property type="entry name" value="LEUCINE-RESPONSIVE REGULATORY PROTEIN"/>
    <property type="match status" value="1"/>
</dbReference>
<evidence type="ECO:0000313" key="6">
    <source>
        <dbReference type="Proteomes" id="UP000326500"/>
    </source>
</evidence>
<dbReference type="STRING" id="2200.GCA_001571405_01690"/>
<dbReference type="InterPro" id="IPR036388">
    <property type="entry name" value="WH-like_DNA-bd_sf"/>
</dbReference>
<keyword evidence="3" id="KW-0804">Transcription</keyword>
<organism evidence="5 6">
    <name type="scientific">Methanoculleus thermophilus</name>
    <dbReference type="NCBI Taxonomy" id="2200"/>
    <lineage>
        <taxon>Archaea</taxon>
        <taxon>Methanobacteriati</taxon>
        <taxon>Methanobacteriota</taxon>
        <taxon>Stenosarchaea group</taxon>
        <taxon>Methanomicrobia</taxon>
        <taxon>Methanomicrobiales</taxon>
        <taxon>Methanomicrobiaceae</taxon>
        <taxon>Methanoculleus</taxon>
    </lineage>
</organism>
<dbReference type="InterPro" id="IPR000485">
    <property type="entry name" value="AsnC-type_HTH_dom"/>
</dbReference>
<dbReference type="InterPro" id="IPR011008">
    <property type="entry name" value="Dimeric_a/b-barrel"/>
</dbReference>
<dbReference type="SUPFAM" id="SSF54909">
    <property type="entry name" value="Dimeric alpha+beta barrel"/>
    <property type="match status" value="1"/>
</dbReference>
<sequence length="163" mass="18688">MDEKDRTLLHLLEENCRTPTSELAVLAEMSEEEVKSRISRLESIGAIRRYGAVVDWERAGDGNVAAVIELKVSPERDFGYDRIAERIARFPQVRSLRLMTGAYDLQLLVTGPSMHEIARFVAEQIAPMDRIRETATHIIMKTYKENGTTFAEREEVERLPYSF</sequence>
<dbReference type="InterPro" id="IPR036390">
    <property type="entry name" value="WH_DNA-bd_sf"/>
</dbReference>
<dbReference type="GO" id="GO:0005829">
    <property type="term" value="C:cytosol"/>
    <property type="evidence" value="ECO:0007669"/>
    <property type="project" value="TreeGrafter"/>
</dbReference>
<evidence type="ECO:0000259" key="4">
    <source>
        <dbReference type="PROSITE" id="PS50956"/>
    </source>
</evidence>
<dbReference type="GO" id="GO:0043200">
    <property type="term" value="P:response to amino acid"/>
    <property type="evidence" value="ECO:0007669"/>
    <property type="project" value="TreeGrafter"/>
</dbReference>
<dbReference type="SUPFAM" id="SSF46785">
    <property type="entry name" value="Winged helix' DNA-binding domain"/>
    <property type="match status" value="1"/>
</dbReference>
<evidence type="ECO:0000256" key="1">
    <source>
        <dbReference type="ARBA" id="ARBA00023015"/>
    </source>
</evidence>
<dbReference type="Pfam" id="PF13404">
    <property type="entry name" value="HTH_AsnC-type"/>
    <property type="match status" value="1"/>
</dbReference>
<dbReference type="PANTHER" id="PTHR30154:SF34">
    <property type="entry name" value="TRANSCRIPTIONAL REGULATOR AZLB"/>
    <property type="match status" value="1"/>
</dbReference>
<accession>A0A1G9A0Y9</accession>
<feature type="domain" description="HTH asnC-type" evidence="4">
    <location>
        <begin position="1"/>
        <end position="81"/>
    </location>
</feature>
<dbReference type="PROSITE" id="PS50956">
    <property type="entry name" value="HTH_ASNC_2"/>
    <property type="match status" value="1"/>
</dbReference>